<proteinExistence type="inferred from homology"/>
<dbReference type="GO" id="GO:0005829">
    <property type="term" value="C:cytosol"/>
    <property type="evidence" value="ECO:0007669"/>
    <property type="project" value="TreeGrafter"/>
</dbReference>
<accession>A0A7C0Y632</accession>
<dbReference type="InterPro" id="IPR045570">
    <property type="entry name" value="Metalloprtase-TldD/E_cen_dom"/>
</dbReference>
<keyword evidence="3" id="KW-0378">Hydrolase</keyword>
<comment type="similarity">
    <text evidence="1">Belongs to the peptidase U62 family.</text>
</comment>
<keyword evidence="2" id="KW-0645">Protease</keyword>
<dbReference type="InterPro" id="IPR045569">
    <property type="entry name" value="Metalloprtase-TldD/E_C"/>
</dbReference>
<evidence type="ECO:0000256" key="1">
    <source>
        <dbReference type="ARBA" id="ARBA00005836"/>
    </source>
</evidence>
<organism evidence="8">
    <name type="scientific">Desulfofervidus auxilii</name>
    <dbReference type="NCBI Taxonomy" id="1621989"/>
    <lineage>
        <taxon>Bacteria</taxon>
        <taxon>Pseudomonadati</taxon>
        <taxon>Thermodesulfobacteriota</taxon>
        <taxon>Candidatus Desulfofervidia</taxon>
        <taxon>Candidatus Desulfofervidales</taxon>
        <taxon>Candidatus Desulfofervidaceae</taxon>
        <taxon>Candidatus Desulfofervidus</taxon>
    </lineage>
</organism>
<keyword evidence="4" id="KW-0482">Metalloprotease</keyword>
<dbReference type="InterPro" id="IPR025502">
    <property type="entry name" value="TldD"/>
</dbReference>
<evidence type="ECO:0000259" key="6">
    <source>
        <dbReference type="Pfam" id="PF19289"/>
    </source>
</evidence>
<feature type="domain" description="Metalloprotease TldD/E N-terminal" evidence="5">
    <location>
        <begin position="20"/>
        <end position="77"/>
    </location>
</feature>
<dbReference type="InterPro" id="IPR036059">
    <property type="entry name" value="TldD/PmbA_sf"/>
</dbReference>
<gene>
    <name evidence="8" type="ORF">ENG63_10870</name>
</gene>
<dbReference type="InterPro" id="IPR002510">
    <property type="entry name" value="Metalloprtase-TldD/E_N"/>
</dbReference>
<dbReference type="PIRSF" id="PIRSF004919">
    <property type="entry name" value="TldD"/>
    <property type="match status" value="1"/>
</dbReference>
<dbReference type="InterPro" id="IPR051463">
    <property type="entry name" value="Peptidase_U62_metallo"/>
</dbReference>
<evidence type="ECO:0000259" key="7">
    <source>
        <dbReference type="Pfam" id="PF19290"/>
    </source>
</evidence>
<dbReference type="GO" id="GO:0008237">
    <property type="term" value="F:metallopeptidase activity"/>
    <property type="evidence" value="ECO:0007669"/>
    <property type="project" value="UniProtKB-KW"/>
</dbReference>
<evidence type="ECO:0000256" key="2">
    <source>
        <dbReference type="ARBA" id="ARBA00022670"/>
    </source>
</evidence>
<dbReference type="EMBL" id="DRBS01000401">
    <property type="protein sequence ID" value="HDD45341.1"/>
    <property type="molecule type" value="Genomic_DNA"/>
</dbReference>
<dbReference type="InterPro" id="IPR035068">
    <property type="entry name" value="TldD/PmbA_N"/>
</dbReference>
<comment type="caution">
    <text evidence="8">The sequence shown here is derived from an EMBL/GenBank/DDBJ whole genome shotgun (WGS) entry which is preliminary data.</text>
</comment>
<evidence type="ECO:0000313" key="8">
    <source>
        <dbReference type="EMBL" id="HDD45341.1"/>
    </source>
</evidence>
<reference evidence="8" key="1">
    <citation type="journal article" date="2020" name="mSystems">
        <title>Genome- and Community-Level Interaction Insights into Carbon Utilization and Element Cycling Functions of Hydrothermarchaeota in Hydrothermal Sediment.</title>
        <authorList>
            <person name="Zhou Z."/>
            <person name="Liu Y."/>
            <person name="Xu W."/>
            <person name="Pan J."/>
            <person name="Luo Z.H."/>
            <person name="Li M."/>
        </authorList>
    </citation>
    <scope>NUCLEOTIDE SEQUENCE [LARGE SCALE GENOMIC DNA]</scope>
    <source>
        <strain evidence="8">HyVt-233</strain>
    </source>
</reference>
<protein>
    <submittedName>
        <fullName evidence="8">TldD/PmbA family protein</fullName>
    </submittedName>
</protein>
<dbReference type="Pfam" id="PF19290">
    <property type="entry name" value="PmbA_TldD_2nd"/>
    <property type="match status" value="1"/>
</dbReference>
<evidence type="ECO:0000259" key="5">
    <source>
        <dbReference type="Pfam" id="PF01523"/>
    </source>
</evidence>
<dbReference type="GO" id="GO:0006508">
    <property type="term" value="P:proteolysis"/>
    <property type="evidence" value="ECO:0007669"/>
    <property type="project" value="UniProtKB-KW"/>
</dbReference>
<dbReference type="Proteomes" id="UP000886289">
    <property type="component" value="Unassembled WGS sequence"/>
</dbReference>
<dbReference type="Pfam" id="PF19289">
    <property type="entry name" value="PmbA_TldD_3rd"/>
    <property type="match status" value="1"/>
</dbReference>
<dbReference type="PANTHER" id="PTHR30624:SF4">
    <property type="entry name" value="METALLOPROTEASE TLDD"/>
    <property type="match status" value="1"/>
</dbReference>
<evidence type="ECO:0000256" key="3">
    <source>
        <dbReference type="ARBA" id="ARBA00022801"/>
    </source>
</evidence>
<dbReference type="PANTHER" id="PTHR30624">
    <property type="entry name" value="UNCHARACTERIZED PROTEIN TLDD AND PMBA"/>
    <property type="match status" value="1"/>
</dbReference>
<feature type="domain" description="Metalloprotease TldD/E C-terminal" evidence="6">
    <location>
        <begin position="223"/>
        <end position="455"/>
    </location>
</feature>
<dbReference type="SUPFAM" id="SSF111283">
    <property type="entry name" value="Putative modulator of DNA gyrase, PmbA/TldD"/>
    <property type="match status" value="1"/>
</dbReference>
<dbReference type="Pfam" id="PF01523">
    <property type="entry name" value="PmbA_TldD_1st"/>
    <property type="match status" value="1"/>
</dbReference>
<feature type="domain" description="Metalloprotease TldD/E central" evidence="7">
    <location>
        <begin position="108"/>
        <end position="216"/>
    </location>
</feature>
<dbReference type="Gene3D" id="3.30.2290.10">
    <property type="entry name" value="PmbA/TldD superfamily"/>
    <property type="match status" value="1"/>
</dbReference>
<evidence type="ECO:0000256" key="4">
    <source>
        <dbReference type="ARBA" id="ARBA00023049"/>
    </source>
</evidence>
<name>A0A7C0Y632_DESA2</name>
<dbReference type="AlphaFoldDB" id="A0A7C0Y632"/>
<sequence length="457" mass="50546">MTMEKLEKILPILKKNADLADIFWEETISTFILCENKKLEKVSIGKDVGIGMRILKKGKTIYGFTNDMEFPNLKELASFLSQEIKYKDVSQTYPIEKKPSVESLVKTPPWETELIEKAKFVQKAEKLVWQKSSFVRQVKVLYRENIRNTFLITSLGHAIRERQVRVLFYVLVVVEKDGILQTGYEPIGITGGLELFENFPPEHVAEIATERALKMLFARPAPSGSMPVVLSGEAGGTMIHEAIGHGLEADLALEGLSVYANKLGEQVASPLITVVDDPTIPQQFGSYIYDDEGIPAQRTILIENGVLKSYLYNLEYALKQGVESNGHGRRQSYRFKPIPRMTNTYIAPGKTPPSEIIKQVEKGIFVKKMGGGQVNTINGDFVFEAEEAYLIEKGKIGEPVRGATLVGNGPTILKSITMIGNDLYFGIGTCGKDGQNVPVSDGQPTLLIPEMVVGGTA</sequence>